<keyword evidence="11" id="KW-1185">Reference proteome</keyword>
<dbReference type="Pfam" id="PF00270">
    <property type="entry name" value="DEAD"/>
    <property type="match status" value="1"/>
</dbReference>
<evidence type="ECO:0000256" key="3">
    <source>
        <dbReference type="ARBA" id="ARBA00022840"/>
    </source>
</evidence>
<keyword evidence="2" id="KW-0547">Nucleotide-binding</keyword>
<keyword evidence="5" id="KW-0413">Isomerase</keyword>
<dbReference type="GO" id="GO:0003677">
    <property type="term" value="F:DNA binding"/>
    <property type="evidence" value="ECO:0007669"/>
    <property type="project" value="UniProtKB-KW"/>
</dbReference>
<evidence type="ECO:0000256" key="5">
    <source>
        <dbReference type="ARBA" id="ARBA00023235"/>
    </source>
</evidence>
<dbReference type="AlphaFoldDB" id="A0A2A4B4K6"/>
<dbReference type="PANTHER" id="PTHR13710:SF105">
    <property type="entry name" value="ATP-DEPENDENT DNA HELICASE Q1"/>
    <property type="match status" value="1"/>
</dbReference>
<reference evidence="10 11" key="1">
    <citation type="submission" date="2017-09" db="EMBL/GenBank/DDBJ databases">
        <title>Sphingomonas spermidinifaciens 9NM-10, whole genome shotgun sequence.</title>
        <authorList>
            <person name="Feng G."/>
            <person name="Zhu H."/>
        </authorList>
    </citation>
    <scope>NUCLEOTIDE SEQUENCE [LARGE SCALE GENOMIC DNA]</scope>
    <source>
        <strain evidence="10 11">9NM-10</strain>
    </source>
</reference>
<dbReference type="EC" id="5.6.2.4" evidence="7"/>
<evidence type="ECO:0000256" key="2">
    <source>
        <dbReference type="ARBA" id="ARBA00022741"/>
    </source>
</evidence>
<dbReference type="SUPFAM" id="SSF52540">
    <property type="entry name" value="P-loop containing nucleoside triphosphate hydrolases"/>
    <property type="match status" value="1"/>
</dbReference>
<proteinExistence type="inferred from homology"/>
<dbReference type="NCBIfam" id="NF041063">
    <property type="entry name" value="DpdF"/>
    <property type="match status" value="1"/>
</dbReference>
<feature type="domain" description="Helicase C-terminal" evidence="9">
    <location>
        <begin position="377"/>
        <end position="532"/>
    </location>
</feature>
<dbReference type="GO" id="GO:0043138">
    <property type="term" value="F:3'-5' DNA helicase activity"/>
    <property type="evidence" value="ECO:0007669"/>
    <property type="project" value="UniProtKB-EC"/>
</dbReference>
<name>A0A2A4B4K6_9SPHN</name>
<evidence type="ECO:0000313" key="10">
    <source>
        <dbReference type="EMBL" id="PCD03371.1"/>
    </source>
</evidence>
<dbReference type="GO" id="GO:0005694">
    <property type="term" value="C:chromosome"/>
    <property type="evidence" value="ECO:0007669"/>
    <property type="project" value="TreeGrafter"/>
</dbReference>
<comment type="caution">
    <text evidence="10">The sequence shown here is derived from an EMBL/GenBank/DDBJ whole genome shotgun (WGS) entry which is preliminary data.</text>
</comment>
<dbReference type="PROSITE" id="PS51194">
    <property type="entry name" value="HELICASE_CTER"/>
    <property type="match status" value="1"/>
</dbReference>
<dbReference type="EMBL" id="NWMW01000001">
    <property type="protein sequence ID" value="PCD03371.1"/>
    <property type="molecule type" value="Genomic_DNA"/>
</dbReference>
<keyword evidence="3" id="KW-0067">ATP-binding</keyword>
<dbReference type="InterPro" id="IPR027417">
    <property type="entry name" value="P-loop_NTPase"/>
</dbReference>
<evidence type="ECO:0000259" key="8">
    <source>
        <dbReference type="PROSITE" id="PS51192"/>
    </source>
</evidence>
<dbReference type="GO" id="GO:0005524">
    <property type="term" value="F:ATP binding"/>
    <property type="evidence" value="ECO:0007669"/>
    <property type="project" value="UniProtKB-KW"/>
</dbReference>
<evidence type="ECO:0000259" key="9">
    <source>
        <dbReference type="PROSITE" id="PS51194"/>
    </source>
</evidence>
<dbReference type="PROSITE" id="PS51192">
    <property type="entry name" value="HELICASE_ATP_BIND_1"/>
    <property type="match status" value="1"/>
</dbReference>
<evidence type="ECO:0000313" key="11">
    <source>
        <dbReference type="Proteomes" id="UP000218366"/>
    </source>
</evidence>
<dbReference type="SMART" id="SM00487">
    <property type="entry name" value="DEXDc"/>
    <property type="match status" value="1"/>
</dbReference>
<dbReference type="InterPro" id="IPR011545">
    <property type="entry name" value="DEAD/DEAH_box_helicase_dom"/>
</dbReference>
<dbReference type="GO" id="GO:0006281">
    <property type="term" value="P:DNA repair"/>
    <property type="evidence" value="ECO:0007669"/>
    <property type="project" value="TreeGrafter"/>
</dbReference>
<accession>A0A2A4B4K6</accession>
<evidence type="ECO:0000256" key="4">
    <source>
        <dbReference type="ARBA" id="ARBA00023125"/>
    </source>
</evidence>
<dbReference type="GO" id="GO:0005737">
    <property type="term" value="C:cytoplasm"/>
    <property type="evidence" value="ECO:0007669"/>
    <property type="project" value="TreeGrafter"/>
</dbReference>
<evidence type="ECO:0000256" key="7">
    <source>
        <dbReference type="ARBA" id="ARBA00034808"/>
    </source>
</evidence>
<protein>
    <recommendedName>
        <fullName evidence="7">DNA 3'-5' helicase</fullName>
        <ecNumber evidence="7">5.6.2.4</ecNumber>
    </recommendedName>
</protein>
<comment type="similarity">
    <text evidence="1">Belongs to the helicase family. RecQ subfamily.</text>
</comment>
<dbReference type="InterPro" id="IPR001650">
    <property type="entry name" value="Helicase_C-like"/>
</dbReference>
<dbReference type="GO" id="GO:0006310">
    <property type="term" value="P:DNA recombination"/>
    <property type="evidence" value="ECO:0007669"/>
    <property type="project" value="TreeGrafter"/>
</dbReference>
<evidence type="ECO:0000256" key="6">
    <source>
        <dbReference type="ARBA" id="ARBA00034617"/>
    </source>
</evidence>
<dbReference type="SMART" id="SM00490">
    <property type="entry name" value="HELICc"/>
    <property type="match status" value="1"/>
</dbReference>
<dbReference type="InterPro" id="IPR014001">
    <property type="entry name" value="Helicase_ATP-bd"/>
</dbReference>
<dbReference type="Proteomes" id="UP000218366">
    <property type="component" value="Unassembled WGS sequence"/>
</dbReference>
<evidence type="ECO:0000256" key="1">
    <source>
        <dbReference type="ARBA" id="ARBA00005446"/>
    </source>
</evidence>
<dbReference type="Pfam" id="PF00271">
    <property type="entry name" value="Helicase_C"/>
    <property type="match status" value="1"/>
</dbReference>
<gene>
    <name evidence="10" type="ORF">COC42_02965</name>
</gene>
<organism evidence="10 11">
    <name type="scientific">Sphingomonas spermidinifaciens</name>
    <dbReference type="NCBI Taxonomy" id="1141889"/>
    <lineage>
        <taxon>Bacteria</taxon>
        <taxon>Pseudomonadati</taxon>
        <taxon>Pseudomonadota</taxon>
        <taxon>Alphaproteobacteria</taxon>
        <taxon>Sphingomonadales</taxon>
        <taxon>Sphingomonadaceae</taxon>
        <taxon>Sphingomonas</taxon>
    </lineage>
</organism>
<feature type="domain" description="Helicase ATP-binding" evidence="8">
    <location>
        <begin position="164"/>
        <end position="353"/>
    </location>
</feature>
<comment type="catalytic activity">
    <reaction evidence="6">
        <text>Couples ATP hydrolysis with the unwinding of duplex DNA by translocating in the 3'-5' direction.</text>
        <dbReference type="EC" id="5.6.2.4"/>
    </reaction>
</comment>
<dbReference type="GO" id="GO:0009378">
    <property type="term" value="F:four-way junction helicase activity"/>
    <property type="evidence" value="ECO:0007669"/>
    <property type="project" value="TreeGrafter"/>
</dbReference>
<keyword evidence="4" id="KW-0238">DNA-binding</keyword>
<dbReference type="PANTHER" id="PTHR13710">
    <property type="entry name" value="DNA HELICASE RECQ FAMILY MEMBER"/>
    <property type="match status" value="1"/>
</dbReference>
<dbReference type="Gene3D" id="3.40.50.300">
    <property type="entry name" value="P-loop containing nucleotide triphosphate hydrolases"/>
    <property type="match status" value="2"/>
</dbReference>
<sequence>MAVHDFGSLQDILLDLTKLEAEPPAADGLFDRLTQILLASRASGRLHSLPDAMALFRHVLRRQSLRAGQQAQLRVPSGAGWPSRDDWAVFGIRAHSEANGHFLVEARPWRAAWLEDSDNPVFEDVFAERNVRLDWQRPIDPFLGEASGFDTYVSPGQREAVRSAFLLPPGETLVVALPTGSGKSFVAQAPVLARGLEGGLSLCVVPTTALVLDQARQMKQMLKRRFPRREVPALAWHAGLGAEERAAIKTAIREGRQGILYCSPEAVTGALLPSLYDAARAGLISYLIVDEAHLVSQWGDGFRPAFQMLAGVRRGLLAACPGGRRFRTILMSATLTPDTVETIDALFGPARTVQMVASVHLRPEPQYWVHREDDPDEKDRKVLELLSHAPRPFILYVTKRSDAKRWVRLLRGKGYARIDCFHGETADADRRRIIDQWSENRLDGIVATSAFGVGIDKRDVRTVIHAAVPETLDRFYQEVGRGGRDGCPSTSFLIYSSQDQETANQIASPTLISDDLAFERWSTMYGRSTQLDTIGQLLEVDLAVVPPRLRRQSDYNQSWNMRTLIMMARAGVLGLESQPPARIAQQEEESEAAFELRSDEHWSEYFQRTVVGLAELGHLSRERFVARIGQERQRSFDAATENRELLDKLLSGSTEVSLLLDRLYRSNAPGRSVIVSRACGGCPVHRRAGTADTDYSAPPAYGIEQVGRFDLGLFAGRFPQLDLNEPIILAVDDPVDDAAVVGLLRDFVAMFGVREIATSAAFRQRNPALSALHKQSEDHVLLLQTLEEEVLRPSSYELPRVTLWTDATGATLPKHLFIMKRPLHVIMASASTPDPWNFARRIADTGSNVLAVDQFKLGARL</sequence>